<comment type="catalytic activity">
    <reaction evidence="1">
        <text>Hydrolysis of terminal non-reducing beta-D-galactose residues in beta-D-galactosides.</text>
        <dbReference type="EC" id="3.2.1.23"/>
    </reaction>
</comment>
<dbReference type="InterPro" id="IPR025972">
    <property type="entry name" value="BetaGal_dom3"/>
</dbReference>
<dbReference type="SUPFAM" id="SSF117100">
    <property type="entry name" value="Beta-galactosidase LacA, domain 3"/>
    <property type="match status" value="1"/>
</dbReference>
<dbReference type="SUPFAM" id="SSF49785">
    <property type="entry name" value="Galactose-binding domain-like"/>
    <property type="match status" value="2"/>
</dbReference>
<evidence type="ECO:0000256" key="6">
    <source>
        <dbReference type="ARBA" id="ARBA00023180"/>
    </source>
</evidence>
<dbReference type="GO" id="GO:0004565">
    <property type="term" value="F:beta-galactosidase activity"/>
    <property type="evidence" value="ECO:0007669"/>
    <property type="project" value="UniProtKB-EC"/>
</dbReference>
<keyword evidence="4 9" id="KW-0732">Signal</keyword>
<dbReference type="PRINTS" id="PR00742">
    <property type="entry name" value="GLHYDRLASE35"/>
</dbReference>
<evidence type="ECO:0000256" key="3">
    <source>
        <dbReference type="ARBA" id="ARBA00012756"/>
    </source>
</evidence>
<gene>
    <name evidence="11" type="ORF">HYFRA_00012284</name>
</gene>
<dbReference type="Gene3D" id="2.60.120.260">
    <property type="entry name" value="Galactose-binding domain-like"/>
    <property type="match status" value="2"/>
</dbReference>
<dbReference type="InterPro" id="IPR017853">
    <property type="entry name" value="GH"/>
</dbReference>
<dbReference type="Gene3D" id="3.20.20.80">
    <property type="entry name" value="Glycosidases"/>
    <property type="match status" value="1"/>
</dbReference>
<keyword evidence="7" id="KW-0326">Glycosidase</keyword>
<dbReference type="Pfam" id="PF13364">
    <property type="entry name" value="BetaGal_ABD2"/>
    <property type="match status" value="2"/>
</dbReference>
<evidence type="ECO:0000256" key="9">
    <source>
        <dbReference type="SAM" id="SignalP"/>
    </source>
</evidence>
<dbReference type="InterPro" id="IPR037110">
    <property type="entry name" value="Betagal_dom2_sf"/>
</dbReference>
<evidence type="ECO:0000256" key="4">
    <source>
        <dbReference type="ARBA" id="ARBA00022729"/>
    </source>
</evidence>
<feature type="chain" id="PRO_5040208685" description="beta-galactosidase" evidence="9">
    <location>
        <begin position="20"/>
        <end position="1016"/>
    </location>
</feature>
<keyword evidence="5" id="KW-0378">Hydrolase</keyword>
<dbReference type="OrthoDB" id="1657402at2759"/>
<evidence type="ECO:0000256" key="7">
    <source>
        <dbReference type="ARBA" id="ARBA00023295"/>
    </source>
</evidence>
<evidence type="ECO:0000256" key="1">
    <source>
        <dbReference type="ARBA" id="ARBA00001412"/>
    </source>
</evidence>
<evidence type="ECO:0000313" key="12">
    <source>
        <dbReference type="Proteomes" id="UP000696280"/>
    </source>
</evidence>
<keyword evidence="12" id="KW-1185">Reference proteome</keyword>
<dbReference type="Pfam" id="PF01301">
    <property type="entry name" value="Glyco_hydro_35"/>
    <property type="match status" value="1"/>
</dbReference>
<proteinExistence type="inferred from homology"/>
<dbReference type="InterPro" id="IPR031330">
    <property type="entry name" value="Gly_Hdrlase_35_cat"/>
</dbReference>
<dbReference type="InterPro" id="IPR025300">
    <property type="entry name" value="BetaGal_jelly_roll_dom"/>
</dbReference>
<feature type="signal peptide" evidence="9">
    <location>
        <begin position="1"/>
        <end position="19"/>
    </location>
</feature>
<organism evidence="11 12">
    <name type="scientific">Hymenoscyphus fraxineus</name>
    <dbReference type="NCBI Taxonomy" id="746836"/>
    <lineage>
        <taxon>Eukaryota</taxon>
        <taxon>Fungi</taxon>
        <taxon>Dikarya</taxon>
        <taxon>Ascomycota</taxon>
        <taxon>Pezizomycotina</taxon>
        <taxon>Leotiomycetes</taxon>
        <taxon>Helotiales</taxon>
        <taxon>Helotiaceae</taxon>
        <taxon>Hymenoscyphus</taxon>
    </lineage>
</organism>
<reference evidence="11" key="1">
    <citation type="submission" date="2021-07" db="EMBL/GenBank/DDBJ databases">
        <authorList>
            <person name="Durling M."/>
        </authorList>
    </citation>
    <scope>NUCLEOTIDE SEQUENCE</scope>
</reference>
<dbReference type="EMBL" id="CAJVRL010000072">
    <property type="protein sequence ID" value="CAG8956740.1"/>
    <property type="molecule type" value="Genomic_DNA"/>
</dbReference>
<dbReference type="EC" id="3.2.1.23" evidence="3"/>
<name>A0A9N9KYG3_9HELO</name>
<dbReference type="PANTHER" id="PTHR23421">
    <property type="entry name" value="BETA-GALACTOSIDASE RELATED"/>
    <property type="match status" value="1"/>
</dbReference>
<keyword evidence="6" id="KW-0325">Glycoprotein</keyword>
<dbReference type="InterPro" id="IPR036833">
    <property type="entry name" value="BetaGal_dom3_sf"/>
</dbReference>
<dbReference type="InterPro" id="IPR001944">
    <property type="entry name" value="Glycoside_Hdrlase_35"/>
</dbReference>
<feature type="domain" description="Beta-galactosidase" evidence="10">
    <location>
        <begin position="388"/>
        <end position="569"/>
    </location>
</feature>
<dbReference type="Proteomes" id="UP000696280">
    <property type="component" value="Unassembled WGS sequence"/>
</dbReference>
<dbReference type="GO" id="GO:0005975">
    <property type="term" value="P:carbohydrate metabolic process"/>
    <property type="evidence" value="ECO:0007669"/>
    <property type="project" value="InterPro"/>
</dbReference>
<dbReference type="SMART" id="SM01029">
    <property type="entry name" value="BetaGal_dom2"/>
    <property type="match status" value="1"/>
</dbReference>
<dbReference type="Pfam" id="PF13363">
    <property type="entry name" value="BetaGal_dom3"/>
    <property type="match status" value="1"/>
</dbReference>
<dbReference type="Gene3D" id="2.60.390.10">
    <property type="entry name" value="Beta-galactosidase, domain 3"/>
    <property type="match status" value="1"/>
</dbReference>
<protein>
    <recommendedName>
        <fullName evidence="3">beta-galactosidase</fullName>
        <ecNumber evidence="3">3.2.1.23</ecNumber>
    </recommendedName>
</protein>
<evidence type="ECO:0000259" key="10">
    <source>
        <dbReference type="SMART" id="SM01029"/>
    </source>
</evidence>
<comment type="caution">
    <text evidence="11">The sequence shown here is derived from an EMBL/GenBank/DDBJ whole genome shotgun (WGS) entry which is preliminary data.</text>
</comment>
<comment type="similarity">
    <text evidence="2 8">Belongs to the glycosyl hydrolase 35 family.</text>
</comment>
<dbReference type="AlphaFoldDB" id="A0A9N9KYG3"/>
<dbReference type="SUPFAM" id="SSF51011">
    <property type="entry name" value="Glycosyl hydrolase domain"/>
    <property type="match status" value="1"/>
</dbReference>
<sequence length="1016" mass="111648">MRVLRLLLVLSMVLWGCEGTSDGLSDAVTWDRNSIMVNGSRVFIFSGEFHYQRMPVPEMWLWIQYNQVDYILPFVPEFPSNLTLISIYLFWSYHSPSKGVYDFETTGKNVQRLFDYAKEAGLWVIARAGPYCNAETNAGGLALWGSDGSMGKLRTSDEAYHQSWIPWVEKIGKIIADNEVSKGGTVILNQVENELQETTHSANNTLVIYMEQLKKAFRDAGITVPLTHNEKGMRSMSWSTDYQDVGGSVNMYGLDSYPGGLKCDSINSGFNLVRTYHQWFSNYSYTQPNHFPEFEAGYFTPWGGSFYDDCASELDPAFADVYYKNNIAQRTTLLSLYMAWGGTNWGHSAAPVVYSSYDYSAPLRETRQIRDKLSQTKLIALFTRVSKDLLTTDMIGNGTGYAVSDPTIFTWHLRNPTTLTSFYTLQQNKSSSRTPITFSATLETSLGNITVPNINLNGRQSKILVTDYKFGTHNLLYCSADILTYGVFGGVDVLVLYLEEGQVGEFGIKTDGEGGEYMEGLRKEGDAVVESVMGEGVVTTTYTQTTGKTVLQSANLIIYLLEKKTAWRFWAPPTTTNPNVQPNEQIFVLGPYLVRSASITDNTVYISGDNDISTTIEIYTGTPITTISWNGILLPATTTPYGSVTAPIPGAEERTISLPPLENWMGANSLPEKENDYDDSLWTICNKTTTLSPIAPLTLPVLFSSDYGFYVGAKIYRGYFDGDEYAAVNITASGGLAFGWSAWLNGVLIGGDTGKVDLPTTTAVLSLPKSSLKQLDNLVTVVVDYHGHDQTSTAKGVENPRGILGASLIPSNTTNTTTLYTTPAPVVEKSPTTNFKLWKIQGNAGGSTNLDPTRGPMNEGGLLYERLGWALPSFPSSSTPQFSPSSPLTGLNTSGITFYTTTFTLALDTDLDVPLGIALSSPPGTVARVQLWVNGYQYGKYVPHIGPQSVFPVPPGVVNNNGVNTLGVSIWAMKDEGARLEGVELVSYGVYQTDFGFTGEWEYLQAGWEVGREGFA</sequence>
<evidence type="ECO:0000256" key="2">
    <source>
        <dbReference type="ARBA" id="ARBA00009809"/>
    </source>
</evidence>
<accession>A0A9N9KYG3</accession>
<dbReference type="FunFam" id="3.20.20.80:FF:000040">
    <property type="entry name" value="Beta-galactosidase A"/>
    <property type="match status" value="1"/>
</dbReference>
<dbReference type="Gene3D" id="2.102.20.10">
    <property type="entry name" value="Beta-galactosidase, domain 2"/>
    <property type="match status" value="1"/>
</dbReference>
<dbReference type="InterPro" id="IPR008979">
    <property type="entry name" value="Galactose-bd-like_sf"/>
</dbReference>
<dbReference type="SUPFAM" id="SSF51445">
    <property type="entry name" value="(Trans)glycosidases"/>
    <property type="match status" value="1"/>
</dbReference>
<dbReference type="InterPro" id="IPR018954">
    <property type="entry name" value="Betagal_dom2"/>
</dbReference>
<evidence type="ECO:0000256" key="5">
    <source>
        <dbReference type="ARBA" id="ARBA00022801"/>
    </source>
</evidence>
<dbReference type="Pfam" id="PF10435">
    <property type="entry name" value="BetaGal_dom2"/>
    <property type="match status" value="1"/>
</dbReference>
<evidence type="ECO:0000256" key="8">
    <source>
        <dbReference type="RuleBase" id="RU003679"/>
    </source>
</evidence>
<evidence type="ECO:0000313" key="11">
    <source>
        <dbReference type="EMBL" id="CAG8956740.1"/>
    </source>
</evidence>